<evidence type="ECO:0000256" key="3">
    <source>
        <dbReference type="ARBA" id="ARBA00022452"/>
    </source>
</evidence>
<dbReference type="EMBL" id="CP117880">
    <property type="protein sequence ID" value="WDF69072.1"/>
    <property type="molecule type" value="Genomic_DNA"/>
</dbReference>
<comment type="subcellular location">
    <subcellularLocation>
        <location evidence="1 7">Cell outer membrane</location>
        <topology evidence="1 7">Multi-pass membrane protein</topology>
    </subcellularLocation>
</comment>
<dbReference type="Pfam" id="PF07715">
    <property type="entry name" value="Plug"/>
    <property type="match status" value="1"/>
</dbReference>
<keyword evidence="11" id="KW-1185">Reference proteome</keyword>
<evidence type="ECO:0000256" key="1">
    <source>
        <dbReference type="ARBA" id="ARBA00004571"/>
    </source>
</evidence>
<evidence type="ECO:0000259" key="9">
    <source>
        <dbReference type="Pfam" id="PF07715"/>
    </source>
</evidence>
<evidence type="ECO:0000256" key="2">
    <source>
        <dbReference type="ARBA" id="ARBA00022448"/>
    </source>
</evidence>
<keyword evidence="8" id="KW-0732">Signal</keyword>
<dbReference type="InterPro" id="IPR023996">
    <property type="entry name" value="TonB-dep_OMP_SusC/RagA"/>
</dbReference>
<sequence>MNYHAFFKKGLLRRSLRCLYPLIALTPITVMAATPLTKPDLHASKFVGISGKVLDADGKPVPGATILIKGSKAGVKTDENGVFNINVPEANSIIIVSYVGYKVQEINVGGLSTITVRLESLAAIDEVVVTGYGQKKKSEVIGSIASITGEELMDVPAPNIAGALRNRIAGVGVSQVSGRPGAAITLNVRGASTSTQGATIGATSEPLYIIDGITVDRETFDNLDASMIENISILKDASAAIYGAAGAKGVMLVTTKRGKVGKPSITYNGYVGQSDAARTPEMLSAYDHALLMNETNAVRNAPASDYFSAEDLEYIRGLNYKSWFEEMWQPSLTQRHNLSISGGGEKITFFAGGSYQNENANYAGMKYDKYSFRSGLTADIGKGLKADINFNVDHTSREAKHNLSESDASFFESIIATPQWVPIKIDDYFVNYTTNRNPLAYLESGYYNNRKSKGYRINTSLTYQPEFLKGLTARFQVSQGSGSANSRQYQEPFKAYNFVRRGQNQQLFTNELLPENPFVEVVTMRNASVAPTLSETNSYQGFLTVQYANTFGKHSVDAMVGGEQSQANAESLGVSWTNQLIPGGEDWWAFDNNTLTRGNIFRTESAKRSFFGRFNYDFNKTYLLEVVSRVDASSNFALGNRWGWSPSVGAGWVVSNERFFSENVSFINFLKLKFNIGITGDDRVTQRLWQERFIIDTNNGYLFGANNGNSLNPSVIANPLITWEKKRTMNFGVEMSLFDNKLDLGAEFFQNKVYDGFDMGGADITPLYVGFLPPVINYREAYNWGSEFTIGYRTKIGKDVNVNASMNFSYGNSIITRVLYAPGKLLEANIEDGLATAFGTDPRKYNSGNFGLQYLGTFRDQADVDAFMAKNPNYRSYNAIPQPGWMYFEDTNGDGVINDMDLAPMYENTNPIFASGITLGIGYKAFNLSTNINMRIGGKIAYDTRARIAASLSRNVLSIWEDRWTTENPDGWMPRFDDPALTRNSTFWVVNGTMVRINNMTLSYRIPSTIASRAGLAGARLLVTGNNLWTLVNPLKYKDPYTSSAYDYPILRTISLGLSVNL</sequence>
<keyword evidence="4 7" id="KW-0812">Transmembrane</keyword>
<dbReference type="SUPFAM" id="SSF49464">
    <property type="entry name" value="Carboxypeptidase regulatory domain-like"/>
    <property type="match status" value="1"/>
</dbReference>
<keyword evidence="6 7" id="KW-0998">Cell outer membrane</keyword>
<dbReference type="NCBIfam" id="TIGR04056">
    <property type="entry name" value="OMP_RagA_SusC"/>
    <property type="match status" value="1"/>
</dbReference>
<protein>
    <submittedName>
        <fullName evidence="10">TonB-dependent receptor</fullName>
    </submittedName>
</protein>
<dbReference type="PROSITE" id="PS00018">
    <property type="entry name" value="EF_HAND_1"/>
    <property type="match status" value="1"/>
</dbReference>
<proteinExistence type="inferred from homology"/>
<evidence type="ECO:0000256" key="8">
    <source>
        <dbReference type="SAM" id="SignalP"/>
    </source>
</evidence>
<keyword evidence="5 7" id="KW-0472">Membrane</keyword>
<dbReference type="InterPro" id="IPR008969">
    <property type="entry name" value="CarboxyPept-like_regulatory"/>
</dbReference>
<evidence type="ECO:0000313" key="11">
    <source>
        <dbReference type="Proteomes" id="UP001221558"/>
    </source>
</evidence>
<evidence type="ECO:0000313" key="10">
    <source>
        <dbReference type="EMBL" id="WDF69072.1"/>
    </source>
</evidence>
<dbReference type="InterPro" id="IPR039426">
    <property type="entry name" value="TonB-dep_rcpt-like"/>
</dbReference>
<organism evidence="10 11">
    <name type="scientific">Sphingobacterium oryzagri</name>
    <dbReference type="NCBI Taxonomy" id="3025669"/>
    <lineage>
        <taxon>Bacteria</taxon>
        <taxon>Pseudomonadati</taxon>
        <taxon>Bacteroidota</taxon>
        <taxon>Sphingobacteriia</taxon>
        <taxon>Sphingobacteriales</taxon>
        <taxon>Sphingobacteriaceae</taxon>
        <taxon>Sphingobacterium</taxon>
    </lineage>
</organism>
<dbReference type="InterPro" id="IPR012910">
    <property type="entry name" value="Plug_dom"/>
</dbReference>
<dbReference type="Gene3D" id="2.40.170.20">
    <property type="entry name" value="TonB-dependent receptor, beta-barrel domain"/>
    <property type="match status" value="1"/>
</dbReference>
<evidence type="ECO:0000256" key="4">
    <source>
        <dbReference type="ARBA" id="ARBA00022692"/>
    </source>
</evidence>
<dbReference type="InterPro" id="IPR018247">
    <property type="entry name" value="EF_Hand_1_Ca_BS"/>
</dbReference>
<keyword evidence="10" id="KW-0675">Receptor</keyword>
<keyword evidence="2 7" id="KW-0813">Transport</keyword>
<feature type="chain" id="PRO_5045465984" evidence="8">
    <location>
        <begin position="33"/>
        <end position="1062"/>
    </location>
</feature>
<dbReference type="Gene3D" id="2.60.40.1120">
    <property type="entry name" value="Carboxypeptidase-like, regulatory domain"/>
    <property type="match status" value="1"/>
</dbReference>
<reference evidence="10 11" key="1">
    <citation type="submission" date="2023-02" db="EMBL/GenBank/DDBJ databases">
        <title>Genome sequence of Sphingobacterium sp. KACC 22765.</title>
        <authorList>
            <person name="Kim S."/>
            <person name="Heo J."/>
            <person name="Kwon S.-W."/>
        </authorList>
    </citation>
    <scope>NUCLEOTIDE SEQUENCE [LARGE SCALE GENOMIC DNA]</scope>
    <source>
        <strain evidence="10 11">KACC 22765</strain>
    </source>
</reference>
<name>A0ABY7WKC0_9SPHI</name>
<gene>
    <name evidence="10" type="ORF">PQ465_01535</name>
</gene>
<dbReference type="Gene3D" id="2.170.130.10">
    <property type="entry name" value="TonB-dependent receptor, plug domain"/>
    <property type="match status" value="1"/>
</dbReference>
<feature type="signal peptide" evidence="8">
    <location>
        <begin position="1"/>
        <end position="32"/>
    </location>
</feature>
<feature type="domain" description="TonB-dependent receptor plug" evidence="9">
    <location>
        <begin position="137"/>
        <end position="250"/>
    </location>
</feature>
<keyword evidence="3 7" id="KW-1134">Transmembrane beta strand</keyword>
<dbReference type="NCBIfam" id="TIGR04057">
    <property type="entry name" value="SusC_RagA_signa"/>
    <property type="match status" value="1"/>
</dbReference>
<dbReference type="InterPro" id="IPR023997">
    <property type="entry name" value="TonB-dep_OMP_SusC/RagA_CS"/>
</dbReference>
<dbReference type="PROSITE" id="PS52016">
    <property type="entry name" value="TONB_DEPENDENT_REC_3"/>
    <property type="match status" value="1"/>
</dbReference>
<dbReference type="InterPro" id="IPR036942">
    <property type="entry name" value="Beta-barrel_TonB_sf"/>
</dbReference>
<evidence type="ECO:0000256" key="7">
    <source>
        <dbReference type="PROSITE-ProRule" id="PRU01360"/>
    </source>
</evidence>
<dbReference type="InterPro" id="IPR037066">
    <property type="entry name" value="Plug_dom_sf"/>
</dbReference>
<accession>A0ABY7WKC0</accession>
<evidence type="ECO:0000256" key="5">
    <source>
        <dbReference type="ARBA" id="ARBA00023136"/>
    </source>
</evidence>
<dbReference type="SUPFAM" id="SSF56935">
    <property type="entry name" value="Porins"/>
    <property type="match status" value="1"/>
</dbReference>
<comment type="similarity">
    <text evidence="7">Belongs to the TonB-dependent receptor family.</text>
</comment>
<dbReference type="Proteomes" id="UP001221558">
    <property type="component" value="Chromosome"/>
</dbReference>
<dbReference type="RefSeq" id="WP_274267800.1">
    <property type="nucleotide sequence ID" value="NZ_CP117880.1"/>
</dbReference>
<evidence type="ECO:0000256" key="6">
    <source>
        <dbReference type="ARBA" id="ARBA00023237"/>
    </source>
</evidence>
<dbReference type="Pfam" id="PF13715">
    <property type="entry name" value="CarbopepD_reg_2"/>
    <property type="match status" value="1"/>
</dbReference>